<dbReference type="Proteomes" id="UP001248581">
    <property type="component" value="Chromosome"/>
</dbReference>
<protein>
    <submittedName>
        <fullName evidence="2">YceI family protein</fullName>
    </submittedName>
</protein>
<reference evidence="3" key="1">
    <citation type="submission" date="2023-09" db="EMBL/GenBank/DDBJ databases">
        <authorList>
            <person name="Li S."/>
            <person name="Li X."/>
            <person name="Zhang C."/>
            <person name="Zhao Z."/>
        </authorList>
    </citation>
    <scope>NUCLEOTIDE SEQUENCE [LARGE SCALE GENOMIC DNA]</scope>
    <source>
        <strain evidence="3">SQ345</strain>
    </source>
</reference>
<sequence length="194" mass="21391">MKTFISLISVLTMFISLPTFAIWQLDNKQSIVSFVSIKKADIAEAHHFDVLEGMIKTNGEAKVTIALASVDSAIEIRDTRLKEMLFKTDLFPSAVMTANISNKFIDELAVGESSELMLQGRLELNGNKKSVQVPTWVTKVSETKLMVVSIKAVIINAKDFGLEEGVQQLQKVASLPSISNAVPVSFVLTFTREK</sequence>
<feature type="domain" description="Lipid/polyisoprenoid-binding YceI-like" evidence="1">
    <location>
        <begin position="22"/>
        <end position="191"/>
    </location>
</feature>
<evidence type="ECO:0000313" key="2">
    <source>
        <dbReference type="EMBL" id="WNC68974.1"/>
    </source>
</evidence>
<proteinExistence type="predicted"/>
<dbReference type="Pfam" id="PF04264">
    <property type="entry name" value="YceI"/>
    <property type="match status" value="1"/>
</dbReference>
<dbReference type="PANTHER" id="PTHR34406">
    <property type="entry name" value="PROTEIN YCEI"/>
    <property type="match status" value="1"/>
</dbReference>
<dbReference type="RefSeq" id="WP_348388127.1">
    <property type="nucleotide sequence ID" value="NZ_CP134146.1"/>
</dbReference>
<evidence type="ECO:0000313" key="3">
    <source>
        <dbReference type="Proteomes" id="UP001248581"/>
    </source>
</evidence>
<dbReference type="EMBL" id="CP134146">
    <property type="protein sequence ID" value="WNC68974.1"/>
    <property type="molecule type" value="Genomic_DNA"/>
</dbReference>
<name>A0ABY9TMM8_9GAMM</name>
<dbReference type="SUPFAM" id="SSF101874">
    <property type="entry name" value="YceI-like"/>
    <property type="match status" value="1"/>
</dbReference>
<accession>A0ABY9TMM8</accession>
<dbReference type="Gene3D" id="2.40.128.110">
    <property type="entry name" value="Lipid/polyisoprenoid-binding, YceI-like"/>
    <property type="match status" value="1"/>
</dbReference>
<evidence type="ECO:0000259" key="1">
    <source>
        <dbReference type="SMART" id="SM00867"/>
    </source>
</evidence>
<dbReference type="InterPro" id="IPR027016">
    <property type="entry name" value="UCP029811"/>
</dbReference>
<gene>
    <name evidence="2" type="ORF">RI845_02180</name>
</gene>
<keyword evidence="3" id="KW-1185">Reference proteome</keyword>
<dbReference type="SMART" id="SM00867">
    <property type="entry name" value="YceI"/>
    <property type="match status" value="1"/>
</dbReference>
<dbReference type="InterPro" id="IPR036761">
    <property type="entry name" value="TTHA0802/YceI-like_sf"/>
</dbReference>
<dbReference type="PANTHER" id="PTHR34406:SF1">
    <property type="entry name" value="PROTEIN YCEI"/>
    <property type="match status" value="1"/>
</dbReference>
<dbReference type="PIRSF" id="PIRSF029811">
    <property type="entry name" value="UCP029811"/>
    <property type="match status" value="1"/>
</dbReference>
<dbReference type="InterPro" id="IPR007372">
    <property type="entry name" value="Lipid/polyisoprenoid-bd_YceI"/>
</dbReference>
<organism evidence="2 3">
    <name type="scientific">Thalassotalea nanhaiensis</name>
    <dbReference type="NCBI Taxonomy" id="3065648"/>
    <lineage>
        <taxon>Bacteria</taxon>
        <taxon>Pseudomonadati</taxon>
        <taxon>Pseudomonadota</taxon>
        <taxon>Gammaproteobacteria</taxon>
        <taxon>Alteromonadales</taxon>
        <taxon>Colwelliaceae</taxon>
        <taxon>Thalassotalea</taxon>
    </lineage>
</organism>